<dbReference type="Proteomes" id="UP000048926">
    <property type="component" value="Unassembled WGS sequence"/>
</dbReference>
<sequence length="86" mass="9912">MFHQVNESNPTYVNDGDLNRFAAWHPGLDRWFYATQGGPVGFVADYVRVDCAENTSPEEYQVFEVEMINETRFKVGARVPYIVVYS</sequence>
<evidence type="ECO:0000313" key="2">
    <source>
        <dbReference type="Proteomes" id="UP000048926"/>
    </source>
</evidence>
<name>A0A0M6Y8I5_9HYPH</name>
<evidence type="ECO:0000313" key="1">
    <source>
        <dbReference type="EMBL" id="CTQ45719.1"/>
    </source>
</evidence>
<dbReference type="EMBL" id="CXST01000002">
    <property type="protein sequence ID" value="CTQ45719.1"/>
    <property type="molecule type" value="Genomic_DNA"/>
</dbReference>
<protein>
    <submittedName>
        <fullName evidence="1">Uncharacterized protein</fullName>
    </submittedName>
</protein>
<dbReference type="RefSeq" id="WP_055658912.1">
    <property type="nucleotide sequence ID" value="NZ_CXST01000002.1"/>
</dbReference>
<accession>A0A0M6Y8I5</accession>
<organism evidence="1 2">
    <name type="scientific">Roseibium aggregatum</name>
    <dbReference type="NCBI Taxonomy" id="187304"/>
    <lineage>
        <taxon>Bacteria</taxon>
        <taxon>Pseudomonadati</taxon>
        <taxon>Pseudomonadota</taxon>
        <taxon>Alphaproteobacteria</taxon>
        <taxon>Hyphomicrobiales</taxon>
        <taxon>Stappiaceae</taxon>
        <taxon>Roseibium</taxon>
    </lineage>
</organism>
<dbReference type="AlphaFoldDB" id="A0A0M6Y8I5"/>
<proteinExistence type="predicted"/>
<keyword evidence="2" id="KW-1185">Reference proteome</keyword>
<gene>
    <name evidence="1" type="ORF">LAL4801_04174</name>
</gene>
<reference evidence="2" key="1">
    <citation type="submission" date="2015-07" db="EMBL/GenBank/DDBJ databases">
        <authorList>
            <person name="Rodrigo-Torres Lidia"/>
            <person name="Arahal R.David."/>
        </authorList>
    </citation>
    <scope>NUCLEOTIDE SEQUENCE [LARGE SCALE GENOMIC DNA]</scope>
    <source>
        <strain evidence="2">CECT 4801</strain>
    </source>
</reference>